<dbReference type="EMBL" id="JAGGMS010000001">
    <property type="protein sequence ID" value="MBP2181385.1"/>
    <property type="molecule type" value="Genomic_DNA"/>
</dbReference>
<keyword evidence="1" id="KW-0472">Membrane</keyword>
<feature type="transmembrane region" description="Helical" evidence="1">
    <location>
        <begin position="28"/>
        <end position="50"/>
    </location>
</feature>
<comment type="caution">
    <text evidence="2">The sequence shown here is derived from an EMBL/GenBank/DDBJ whole genome shotgun (WGS) entry which is preliminary data.</text>
</comment>
<sequence>MALFGVLVTAGQQSGSGALNPWFTSHEGAAFSDAFLAMAVVVLLTLVVAFRMRSPRQATGG</sequence>
<evidence type="ECO:0000313" key="3">
    <source>
        <dbReference type="Proteomes" id="UP000741013"/>
    </source>
</evidence>
<gene>
    <name evidence="2" type="ORF">JOM49_002911</name>
</gene>
<proteinExistence type="predicted"/>
<organism evidence="2 3">
    <name type="scientific">Amycolatopsis magusensis</name>
    <dbReference type="NCBI Taxonomy" id="882444"/>
    <lineage>
        <taxon>Bacteria</taxon>
        <taxon>Bacillati</taxon>
        <taxon>Actinomycetota</taxon>
        <taxon>Actinomycetes</taxon>
        <taxon>Pseudonocardiales</taxon>
        <taxon>Pseudonocardiaceae</taxon>
        <taxon>Amycolatopsis</taxon>
    </lineage>
</organism>
<dbReference type="RefSeq" id="WP_209664816.1">
    <property type="nucleotide sequence ID" value="NZ_JAGGMS010000001.1"/>
</dbReference>
<name>A0ABS4PR62_9PSEU</name>
<accession>A0ABS4PR62</accession>
<keyword evidence="1" id="KW-0812">Transmembrane</keyword>
<dbReference type="Proteomes" id="UP000741013">
    <property type="component" value="Unassembled WGS sequence"/>
</dbReference>
<evidence type="ECO:0000313" key="2">
    <source>
        <dbReference type="EMBL" id="MBP2181385.1"/>
    </source>
</evidence>
<reference evidence="2 3" key="1">
    <citation type="submission" date="2021-03" db="EMBL/GenBank/DDBJ databases">
        <title>Sequencing the genomes of 1000 actinobacteria strains.</title>
        <authorList>
            <person name="Klenk H.-P."/>
        </authorList>
    </citation>
    <scope>NUCLEOTIDE SEQUENCE [LARGE SCALE GENOMIC DNA]</scope>
    <source>
        <strain evidence="2 3">DSM 45510</strain>
    </source>
</reference>
<protein>
    <submittedName>
        <fullName evidence="2">Uncharacterized protein</fullName>
    </submittedName>
</protein>
<keyword evidence="3" id="KW-1185">Reference proteome</keyword>
<evidence type="ECO:0000256" key="1">
    <source>
        <dbReference type="SAM" id="Phobius"/>
    </source>
</evidence>
<keyword evidence="1" id="KW-1133">Transmembrane helix</keyword>